<dbReference type="InParanoid" id="A0A2K3CSC8"/>
<dbReference type="OrthoDB" id="202415at2759"/>
<dbReference type="KEGG" id="cre:CHLRE_16g694800v5"/>
<dbReference type="GO" id="GO:0016740">
    <property type="term" value="F:transferase activity"/>
    <property type="evidence" value="ECO:0007669"/>
    <property type="project" value="UniProtKB-KW"/>
</dbReference>
<evidence type="ECO:0000259" key="4">
    <source>
        <dbReference type="SMART" id="SM00672"/>
    </source>
</evidence>
<name>A0A2K3CSC8_CHLRE</name>
<evidence type="ECO:0000313" key="6">
    <source>
        <dbReference type="Proteomes" id="UP000006906"/>
    </source>
</evidence>
<dbReference type="PANTHER" id="PTHR12203">
    <property type="entry name" value="KDEL LYS-ASP-GLU-LEU CONTAINING - RELATED"/>
    <property type="match status" value="1"/>
</dbReference>
<feature type="region of interest" description="Disordered" evidence="3">
    <location>
        <begin position="194"/>
        <end position="216"/>
    </location>
</feature>
<dbReference type="ExpressionAtlas" id="A0A2K3CSC8">
    <property type="expression patterns" value="baseline and differential"/>
</dbReference>
<proteinExistence type="inferred from homology"/>
<dbReference type="Pfam" id="PF05686">
    <property type="entry name" value="Glyco_transf_90"/>
    <property type="match status" value="1"/>
</dbReference>
<dbReference type="InterPro" id="IPR006598">
    <property type="entry name" value="CAP10"/>
</dbReference>
<feature type="compositionally biased region" description="Polar residues" evidence="3">
    <location>
        <begin position="1"/>
        <end position="11"/>
    </location>
</feature>
<keyword evidence="2" id="KW-0808">Transferase</keyword>
<dbReference type="SMART" id="SM00672">
    <property type="entry name" value="CAP10"/>
    <property type="match status" value="1"/>
</dbReference>
<dbReference type="OMA" id="FMEWAAR"/>
<dbReference type="PANTHER" id="PTHR12203:SF35">
    <property type="entry name" value="PROTEIN O-GLUCOSYLTRANSFERASE 1"/>
    <property type="match status" value="1"/>
</dbReference>
<evidence type="ECO:0000313" key="5">
    <source>
        <dbReference type="EMBL" id="PNW71170.1"/>
    </source>
</evidence>
<protein>
    <recommendedName>
        <fullName evidence="4">Glycosyl transferase CAP10 domain-containing protein</fullName>
    </recommendedName>
</protein>
<feature type="region of interest" description="Disordered" evidence="3">
    <location>
        <begin position="101"/>
        <end position="128"/>
    </location>
</feature>
<keyword evidence="6" id="KW-1185">Reference proteome</keyword>
<dbReference type="EMBL" id="CM008977">
    <property type="protein sequence ID" value="PNW71170.1"/>
    <property type="molecule type" value="Genomic_DNA"/>
</dbReference>
<dbReference type="AlphaFoldDB" id="A0A2K3CSC8"/>
<sequence>MASQQPTSASSLGAKRQRQQAARLRPQLPRRPSPVHLPLLLLLPLLLPSPHPRHVARADLLRYYGNISYPLDEQLSYCDTLGPLYDGIGVDLALWNTSGGGGSSSAGGGGGGESNGESGGEGGSSGGGITEEALQLAIDKYTTKGSQKGVALAFYGGVPYIIDHEPRLSGLGHHVNILFTYMLVMLDLQRQYGSSSSSHNGSSSSSSSSSDGSSGGRSLIPDVEFVLASSDKPLVLRADHPPGRVPPVMRFCSSDEHADIKIPIFHFYTKKYTQNYLANAPKLAAAYPWEAKKPVVFGRFSKYYRHIHPAAASTLKRGARNSSICRQESAFTLTCPVRAHFMEWAARGRHADVLDVKSGPRVSLAKHAAYKYLLHLDGQALSSRLEQLMPLGSLIFKEDSGYKTFYYHLMRPYEHYVPVWKAGGGPEDVLEALQWAESHDQEARRMAAAAQQVALTYLSKRARSCYWLRLLQAYASLQSYTPVRGGRGSYLVPVSEYLEDVGRSWERGKQLHKIEY</sequence>
<feature type="domain" description="Glycosyl transferase CAP10" evidence="4">
    <location>
        <begin position="219"/>
        <end position="481"/>
    </location>
</feature>
<dbReference type="GeneID" id="5724916"/>
<dbReference type="InterPro" id="IPR051091">
    <property type="entry name" value="O-Glucosyltr/Glycosyltrsf_90"/>
</dbReference>
<comment type="similarity">
    <text evidence="1">Belongs to the glycosyltransferase 90 family.</text>
</comment>
<dbReference type="FunCoup" id="A0A2K3CSC8">
    <property type="interactions" value="699"/>
</dbReference>
<dbReference type="Gramene" id="PNW71170">
    <property type="protein sequence ID" value="PNW71170"/>
    <property type="gene ID" value="CHLRE_16g694800v5"/>
</dbReference>
<organism evidence="5 6">
    <name type="scientific">Chlamydomonas reinhardtii</name>
    <name type="common">Chlamydomonas smithii</name>
    <dbReference type="NCBI Taxonomy" id="3055"/>
    <lineage>
        <taxon>Eukaryota</taxon>
        <taxon>Viridiplantae</taxon>
        <taxon>Chlorophyta</taxon>
        <taxon>core chlorophytes</taxon>
        <taxon>Chlorophyceae</taxon>
        <taxon>CS clade</taxon>
        <taxon>Chlamydomonadales</taxon>
        <taxon>Chlamydomonadaceae</taxon>
        <taxon>Chlamydomonas</taxon>
    </lineage>
</organism>
<gene>
    <name evidence="5" type="ORF">CHLRE_16g694800v5</name>
</gene>
<accession>A0A2K3CSC8</accession>
<dbReference type="RefSeq" id="XP_042915285.1">
    <property type="nucleotide sequence ID" value="XM_043071792.1"/>
</dbReference>
<evidence type="ECO:0000256" key="3">
    <source>
        <dbReference type="SAM" id="MobiDB-lite"/>
    </source>
</evidence>
<reference evidence="5 6" key="1">
    <citation type="journal article" date="2007" name="Science">
        <title>The Chlamydomonas genome reveals the evolution of key animal and plant functions.</title>
        <authorList>
            <person name="Merchant S.S."/>
            <person name="Prochnik S.E."/>
            <person name="Vallon O."/>
            <person name="Harris E.H."/>
            <person name="Karpowicz S.J."/>
            <person name="Witman G.B."/>
            <person name="Terry A."/>
            <person name="Salamov A."/>
            <person name="Fritz-Laylin L.K."/>
            <person name="Marechal-Drouard L."/>
            <person name="Marshall W.F."/>
            <person name="Qu L.H."/>
            <person name="Nelson D.R."/>
            <person name="Sanderfoot A.A."/>
            <person name="Spalding M.H."/>
            <person name="Kapitonov V.V."/>
            <person name="Ren Q."/>
            <person name="Ferris P."/>
            <person name="Lindquist E."/>
            <person name="Shapiro H."/>
            <person name="Lucas S.M."/>
            <person name="Grimwood J."/>
            <person name="Schmutz J."/>
            <person name="Cardol P."/>
            <person name="Cerutti H."/>
            <person name="Chanfreau G."/>
            <person name="Chen C.L."/>
            <person name="Cognat V."/>
            <person name="Croft M.T."/>
            <person name="Dent R."/>
            <person name="Dutcher S."/>
            <person name="Fernandez E."/>
            <person name="Fukuzawa H."/>
            <person name="Gonzalez-Ballester D."/>
            <person name="Gonzalez-Halphen D."/>
            <person name="Hallmann A."/>
            <person name="Hanikenne M."/>
            <person name="Hippler M."/>
            <person name="Inwood W."/>
            <person name="Jabbari K."/>
            <person name="Kalanon M."/>
            <person name="Kuras R."/>
            <person name="Lefebvre P.A."/>
            <person name="Lemaire S.D."/>
            <person name="Lobanov A.V."/>
            <person name="Lohr M."/>
            <person name="Manuell A."/>
            <person name="Meier I."/>
            <person name="Mets L."/>
            <person name="Mittag M."/>
            <person name="Mittelmeier T."/>
            <person name="Moroney J.V."/>
            <person name="Moseley J."/>
            <person name="Napoli C."/>
            <person name="Nedelcu A.M."/>
            <person name="Niyogi K."/>
            <person name="Novoselov S.V."/>
            <person name="Paulsen I.T."/>
            <person name="Pazour G."/>
            <person name="Purton S."/>
            <person name="Ral J.P."/>
            <person name="Riano-Pachon D.M."/>
            <person name="Riekhof W."/>
            <person name="Rymarquis L."/>
            <person name="Schroda M."/>
            <person name="Stern D."/>
            <person name="Umen J."/>
            <person name="Willows R."/>
            <person name="Wilson N."/>
            <person name="Zimmer S.L."/>
            <person name="Allmer J."/>
            <person name="Balk J."/>
            <person name="Bisova K."/>
            <person name="Chen C.J."/>
            <person name="Elias M."/>
            <person name="Gendler K."/>
            <person name="Hauser C."/>
            <person name="Lamb M.R."/>
            <person name="Ledford H."/>
            <person name="Long J.C."/>
            <person name="Minagawa J."/>
            <person name="Page M.D."/>
            <person name="Pan J."/>
            <person name="Pootakham W."/>
            <person name="Roje S."/>
            <person name="Rose A."/>
            <person name="Stahlberg E."/>
            <person name="Terauchi A.M."/>
            <person name="Yang P."/>
            <person name="Ball S."/>
            <person name="Bowler C."/>
            <person name="Dieckmann C.L."/>
            <person name="Gladyshev V.N."/>
            <person name="Green P."/>
            <person name="Jorgensen R."/>
            <person name="Mayfield S."/>
            <person name="Mueller-Roeber B."/>
            <person name="Rajamani S."/>
            <person name="Sayre R.T."/>
            <person name="Brokstein P."/>
            <person name="Dubchak I."/>
            <person name="Goodstein D."/>
            <person name="Hornick L."/>
            <person name="Huang Y.W."/>
            <person name="Jhaveri J."/>
            <person name="Luo Y."/>
            <person name="Martinez D."/>
            <person name="Ngau W.C."/>
            <person name="Otillar B."/>
            <person name="Poliakov A."/>
            <person name="Porter A."/>
            <person name="Szajkowski L."/>
            <person name="Werner G."/>
            <person name="Zhou K."/>
            <person name="Grigoriev I.V."/>
            <person name="Rokhsar D.S."/>
            <person name="Grossman A.R."/>
        </authorList>
    </citation>
    <scope>NUCLEOTIDE SEQUENCE [LARGE SCALE GENOMIC DNA]</scope>
    <source>
        <strain evidence="6">CC-503</strain>
    </source>
</reference>
<dbReference type="Proteomes" id="UP000006906">
    <property type="component" value="Chromosome 16"/>
</dbReference>
<evidence type="ECO:0000256" key="2">
    <source>
        <dbReference type="ARBA" id="ARBA00022679"/>
    </source>
</evidence>
<evidence type="ECO:0000256" key="1">
    <source>
        <dbReference type="ARBA" id="ARBA00010118"/>
    </source>
</evidence>
<feature type="region of interest" description="Disordered" evidence="3">
    <location>
        <begin position="1"/>
        <end position="30"/>
    </location>
</feature>